<feature type="compositionally biased region" description="Basic and acidic residues" evidence="1">
    <location>
        <begin position="339"/>
        <end position="350"/>
    </location>
</feature>
<feature type="region of interest" description="Disordered" evidence="1">
    <location>
        <begin position="663"/>
        <end position="690"/>
    </location>
</feature>
<gene>
    <name evidence="3" type="ORF">SCF082_LOCUS46428</name>
</gene>
<feature type="region of interest" description="Disordered" evidence="1">
    <location>
        <begin position="563"/>
        <end position="589"/>
    </location>
</feature>
<keyword evidence="2" id="KW-1133">Transmembrane helix</keyword>
<feature type="transmembrane region" description="Helical" evidence="2">
    <location>
        <begin position="706"/>
        <end position="734"/>
    </location>
</feature>
<feature type="compositionally biased region" description="Low complexity" evidence="1">
    <location>
        <begin position="264"/>
        <end position="278"/>
    </location>
</feature>
<accession>A0ABP0RIU9</accession>
<proteinExistence type="predicted"/>
<feature type="transmembrane region" description="Helical" evidence="2">
    <location>
        <begin position="874"/>
        <end position="894"/>
    </location>
</feature>
<protein>
    <submittedName>
        <fullName evidence="3">Uncharacterized protein</fullName>
    </submittedName>
</protein>
<dbReference type="Proteomes" id="UP001642464">
    <property type="component" value="Unassembled WGS sequence"/>
</dbReference>
<feature type="transmembrane region" description="Helical" evidence="2">
    <location>
        <begin position="846"/>
        <end position="868"/>
    </location>
</feature>
<comment type="caution">
    <text evidence="3">The sequence shown here is derived from an EMBL/GenBank/DDBJ whole genome shotgun (WGS) entry which is preliminary data.</text>
</comment>
<evidence type="ECO:0000313" key="3">
    <source>
        <dbReference type="EMBL" id="CAK9099086.1"/>
    </source>
</evidence>
<feature type="compositionally biased region" description="Low complexity" evidence="1">
    <location>
        <begin position="573"/>
        <end position="585"/>
    </location>
</feature>
<sequence>MLTLCDALVGVDPDSFCQYGGFTICLTPKQVLLTPPGIVLIEVPLSEANFSVHWHYMVPSHLRGSADERLKEQVDYAEQVTFFDLKKADDENTSLSQVTFLQKVSAELDVAQSLLLWLSKLAKARYTVRGLVGLEFDFVWPFDEFQGDLDALVQEAVDKKCKLGKRIGRIHEELVKAEKDSKREVRCTDVKSFHRLSAVDQDPLLKILQPSIKFEEVDRLDEVDTVPTSILVNDALDILSAFMQRCADHKASEKKEDTKKSKESQQQQQQQQPQQQNQATSELTPAQLLQPGVPSVKAIQPADAAASTGDVAENKNLNCAGKTDGANASGKQQTEPAEEETHDHEDEHTSAKQQQQQQQQQLEQAQTQGQPKPQEAPSPPAAAAELPEAQQQEKTASPPGPELQKKQPENPAPEDTTEENRNPEPVETLEMALEALMDEHDETDALEAEGESQAQEEAPEKTQEEEAKSSKSETKTGTGEEAAAPKAVAHSSVAAVPPTTPHTPHPPPPHGTAQTQTEGAPLQEAAAAADDALQVIRQQMNAMPATSSELPSAAAAAVQIKVEPGTGLDPEQTATASASRTTASAGPRQQASVSVANMLGAAMVPKAIVLAEPEPKPKSQPKQAANPRPGSKAYYTQQLEAAGVKVAASWTVAVMKEKLAELKPAQDQDADADNAKKKKAAQGDDKEKHFQRGMKIPEASGDPDGFWILMLQGVFFLFAIIVVVVYHIILIVLWTAPMSTRMQKQFFLTAQVLNAWSGLDVFCVTILAGVLEIRQFADFIVGNKCDSLDQMLAKSPLADEMPGGVMTCFDVDSTLRAGFIVLAVAAWPDQRGKCCNELGSSSYMQLFYIVACAIYAVVLLAFFIMGLVEADLNLNTALVEYLLNVGAVVVFVLITTSRCCAPCCCPEQMPDVPRPCPCGPCSSTNLVLLDYPFLIAIGGQFTVEFLVSSLIHWTMDFEYEDGVEILHMARLINVIWMVLATVGICAGLRRYQLMQAQIVAPITPAHGVHADLPMGTVVGLPVVGNPVSPSVKEP</sequence>
<feature type="compositionally biased region" description="Pro residues" evidence="1">
    <location>
        <begin position="498"/>
        <end position="510"/>
    </location>
</feature>
<feature type="compositionally biased region" description="Low complexity" evidence="1">
    <location>
        <begin position="475"/>
        <end position="497"/>
    </location>
</feature>
<name>A0ABP0RIU9_9DINO</name>
<feature type="compositionally biased region" description="Basic and acidic residues" evidence="1">
    <location>
        <begin position="249"/>
        <end position="263"/>
    </location>
</feature>
<keyword evidence="4" id="KW-1185">Reference proteome</keyword>
<dbReference type="PANTHER" id="PTHR34730:SF1">
    <property type="entry name" value="PARAQUAT-INDUCIBLE PROTEIN A"/>
    <property type="match status" value="1"/>
</dbReference>
<feature type="compositionally biased region" description="Acidic residues" evidence="1">
    <location>
        <begin position="439"/>
        <end position="450"/>
    </location>
</feature>
<feature type="transmembrane region" description="Helical" evidence="2">
    <location>
        <begin position="965"/>
        <end position="988"/>
    </location>
</feature>
<keyword evidence="2" id="KW-0472">Membrane</keyword>
<feature type="region of interest" description="Disordered" evidence="1">
    <location>
        <begin position="316"/>
        <end position="528"/>
    </location>
</feature>
<feature type="compositionally biased region" description="Basic and acidic residues" evidence="1">
    <location>
        <begin position="458"/>
        <end position="474"/>
    </location>
</feature>
<organism evidence="3 4">
    <name type="scientific">Durusdinium trenchii</name>
    <dbReference type="NCBI Taxonomy" id="1381693"/>
    <lineage>
        <taxon>Eukaryota</taxon>
        <taxon>Sar</taxon>
        <taxon>Alveolata</taxon>
        <taxon>Dinophyceae</taxon>
        <taxon>Suessiales</taxon>
        <taxon>Symbiodiniaceae</taxon>
        <taxon>Durusdinium</taxon>
    </lineage>
</organism>
<evidence type="ECO:0000256" key="1">
    <source>
        <dbReference type="SAM" id="MobiDB-lite"/>
    </source>
</evidence>
<dbReference type="EMBL" id="CAXAMM010041374">
    <property type="protein sequence ID" value="CAK9099086.1"/>
    <property type="molecule type" value="Genomic_DNA"/>
</dbReference>
<feature type="compositionally biased region" description="Low complexity" evidence="1">
    <location>
        <begin position="353"/>
        <end position="373"/>
    </location>
</feature>
<keyword evidence="2" id="KW-0812">Transmembrane</keyword>
<dbReference type="PANTHER" id="PTHR34730">
    <property type="entry name" value="UNNAMED PRODUCT"/>
    <property type="match status" value="1"/>
</dbReference>
<evidence type="ECO:0000256" key="2">
    <source>
        <dbReference type="SAM" id="Phobius"/>
    </source>
</evidence>
<feature type="compositionally biased region" description="Low complexity" evidence="1">
    <location>
        <begin position="381"/>
        <end position="393"/>
    </location>
</feature>
<feature type="transmembrane region" description="Helical" evidence="2">
    <location>
        <begin position="933"/>
        <end position="953"/>
    </location>
</feature>
<reference evidence="3 4" key="1">
    <citation type="submission" date="2024-02" db="EMBL/GenBank/DDBJ databases">
        <authorList>
            <person name="Chen Y."/>
            <person name="Shah S."/>
            <person name="Dougan E. K."/>
            <person name="Thang M."/>
            <person name="Chan C."/>
        </authorList>
    </citation>
    <scope>NUCLEOTIDE SEQUENCE [LARGE SCALE GENOMIC DNA]</scope>
</reference>
<feature type="compositionally biased region" description="Basic and acidic residues" evidence="1">
    <location>
        <begin position="681"/>
        <end position="690"/>
    </location>
</feature>
<feature type="region of interest" description="Disordered" evidence="1">
    <location>
        <begin position="249"/>
        <end position="281"/>
    </location>
</feature>
<evidence type="ECO:0000313" key="4">
    <source>
        <dbReference type="Proteomes" id="UP001642464"/>
    </source>
</evidence>